<reference evidence="3 4" key="1">
    <citation type="submission" date="2022-03" db="EMBL/GenBank/DDBJ databases">
        <authorList>
            <person name="Nunn A."/>
            <person name="Chopra R."/>
            <person name="Nunn A."/>
            <person name="Contreras Garrido A."/>
        </authorList>
    </citation>
    <scope>NUCLEOTIDE SEQUENCE [LARGE SCALE GENOMIC DNA]</scope>
</reference>
<keyword evidence="4" id="KW-1185">Reference proteome</keyword>
<organism evidence="3 4">
    <name type="scientific">Thlaspi arvense</name>
    <name type="common">Field penny-cress</name>
    <dbReference type="NCBI Taxonomy" id="13288"/>
    <lineage>
        <taxon>Eukaryota</taxon>
        <taxon>Viridiplantae</taxon>
        <taxon>Streptophyta</taxon>
        <taxon>Embryophyta</taxon>
        <taxon>Tracheophyta</taxon>
        <taxon>Spermatophyta</taxon>
        <taxon>Magnoliopsida</taxon>
        <taxon>eudicotyledons</taxon>
        <taxon>Gunneridae</taxon>
        <taxon>Pentapetalae</taxon>
        <taxon>rosids</taxon>
        <taxon>malvids</taxon>
        <taxon>Brassicales</taxon>
        <taxon>Brassicaceae</taxon>
        <taxon>Thlaspideae</taxon>
        <taxon>Thlaspi</taxon>
    </lineage>
</organism>
<dbReference type="Proteomes" id="UP000836841">
    <property type="component" value="Chromosome 3"/>
</dbReference>
<evidence type="ECO:0000313" key="3">
    <source>
        <dbReference type="EMBL" id="CAH2051576.1"/>
    </source>
</evidence>
<protein>
    <recommendedName>
        <fullName evidence="2">DUF7086 domain-containing protein</fullName>
    </recommendedName>
</protein>
<name>A0AAU9RTA7_THLAR</name>
<evidence type="ECO:0000259" key="2">
    <source>
        <dbReference type="Pfam" id="PF23324"/>
    </source>
</evidence>
<feature type="region of interest" description="Disordered" evidence="1">
    <location>
        <begin position="106"/>
        <end position="134"/>
    </location>
</feature>
<dbReference type="PANTHER" id="PTHR34272:SF1">
    <property type="entry name" value="EXPRESSED PROTEIN"/>
    <property type="match status" value="1"/>
</dbReference>
<dbReference type="PANTHER" id="PTHR34272">
    <property type="entry name" value="EXPRESSED PROTEIN"/>
    <property type="match status" value="1"/>
</dbReference>
<evidence type="ECO:0000256" key="1">
    <source>
        <dbReference type="SAM" id="MobiDB-lite"/>
    </source>
</evidence>
<dbReference type="Pfam" id="PF23324">
    <property type="entry name" value="DUF7086"/>
    <property type="match status" value="1"/>
</dbReference>
<feature type="domain" description="DUF7086" evidence="2">
    <location>
        <begin position="159"/>
        <end position="289"/>
    </location>
</feature>
<evidence type="ECO:0000313" key="4">
    <source>
        <dbReference type="Proteomes" id="UP000836841"/>
    </source>
</evidence>
<dbReference type="AlphaFoldDB" id="A0AAU9RTA7"/>
<proteinExistence type="predicted"/>
<dbReference type="InterPro" id="IPR055513">
    <property type="entry name" value="DUF7086"/>
</dbReference>
<gene>
    <name evidence="3" type="ORF">TAV2_LOCUS10498</name>
</gene>
<dbReference type="EMBL" id="OU466859">
    <property type="protein sequence ID" value="CAH2051576.1"/>
    <property type="molecule type" value="Genomic_DNA"/>
</dbReference>
<sequence length="297" mass="34022">MDHEDNQYNDPNNRISLDLSLRIGPQEQHPVEKQVLVEEQDPIEEQGHFMQLLRSVSDPPPTTQPSTPPKHYMMPHEIYAWNVSGVAFPPSPLPPLGQLLQPQAIQGGSETPRTGTRLGRPPSGPQARRNSSRVAVERNVGDKEIVPVQPYPAIIHTLSDLLTNNITVISGQVYCRPCEKTETLEYNLKEKFEELERYIKENKEVMRQRAPSVWMYPKLIRCGLCDNEMKPVISLNKEEINWLFLLLGQMLGCCTLEQLKYYCHKTSQHRTGSKDRILYSTYLGLCMQLKHCNTFSL</sequence>
<accession>A0AAU9RTA7</accession>